<keyword evidence="4" id="KW-1185">Reference proteome</keyword>
<reference evidence="3 4" key="1">
    <citation type="submission" date="2019-06" db="EMBL/GenBank/DDBJ databases">
        <title>Sequencing the genomes of 1000 actinobacteria strains.</title>
        <authorList>
            <person name="Klenk H.-P."/>
        </authorList>
    </citation>
    <scope>NUCLEOTIDE SEQUENCE [LARGE SCALE GENOMIC DNA]</scope>
    <source>
        <strain evidence="3 4">DSM 102200</strain>
    </source>
</reference>
<dbReference type="EMBL" id="VFOZ01000003">
    <property type="protein sequence ID" value="TQL88041.1"/>
    <property type="molecule type" value="Genomic_DNA"/>
</dbReference>
<sequence length="152" mass="16808">MNDDPRTIRVDEFLPHPPAKVWRALTDSALLARWLMPNDFELEIGHTFTFHGTPQPKAGFGGIGHSEVLDFETERMLKISWCADPDDASGLDSTVTFVLESEGAGTRLFLTHDGFDPEDPYQVVGRRFMGGGWPRIVKGIDAAIRDGVQVGP</sequence>
<protein>
    <submittedName>
        <fullName evidence="3">Uncharacterized protein YndB with AHSA1/START domain</fullName>
    </submittedName>
</protein>
<dbReference type="AlphaFoldDB" id="A0A543BT90"/>
<comment type="caution">
    <text evidence="3">The sequence shown here is derived from an EMBL/GenBank/DDBJ whole genome shotgun (WGS) entry which is preliminary data.</text>
</comment>
<dbReference type="CDD" id="cd07814">
    <property type="entry name" value="SRPBCC_CalC_Aha1-like"/>
    <property type="match status" value="1"/>
</dbReference>
<dbReference type="Pfam" id="PF08327">
    <property type="entry name" value="AHSA1"/>
    <property type="match status" value="1"/>
</dbReference>
<evidence type="ECO:0000313" key="3">
    <source>
        <dbReference type="EMBL" id="TQL88041.1"/>
    </source>
</evidence>
<proteinExistence type="inferred from homology"/>
<dbReference type="Gene3D" id="3.30.530.20">
    <property type="match status" value="1"/>
</dbReference>
<evidence type="ECO:0000256" key="1">
    <source>
        <dbReference type="ARBA" id="ARBA00006817"/>
    </source>
</evidence>
<dbReference type="InterPro" id="IPR023393">
    <property type="entry name" value="START-like_dom_sf"/>
</dbReference>
<comment type="similarity">
    <text evidence="1">Belongs to the AHA1 family.</text>
</comment>
<dbReference type="RefSeq" id="WP_141963766.1">
    <property type="nucleotide sequence ID" value="NZ_VFOZ01000003.1"/>
</dbReference>
<name>A0A543BT90_9ACTN</name>
<evidence type="ECO:0000313" key="4">
    <source>
        <dbReference type="Proteomes" id="UP000316096"/>
    </source>
</evidence>
<dbReference type="Proteomes" id="UP000316096">
    <property type="component" value="Unassembled WGS sequence"/>
</dbReference>
<feature type="domain" description="Activator of Hsp90 ATPase homologue 1/2-like C-terminal" evidence="2">
    <location>
        <begin position="16"/>
        <end position="143"/>
    </location>
</feature>
<dbReference type="OrthoDB" id="9803476at2"/>
<evidence type="ECO:0000259" key="2">
    <source>
        <dbReference type="Pfam" id="PF08327"/>
    </source>
</evidence>
<dbReference type="InterPro" id="IPR013538">
    <property type="entry name" value="ASHA1/2-like_C"/>
</dbReference>
<accession>A0A543BT90</accession>
<dbReference type="SUPFAM" id="SSF55961">
    <property type="entry name" value="Bet v1-like"/>
    <property type="match status" value="1"/>
</dbReference>
<gene>
    <name evidence="3" type="ORF">FB559_8654</name>
</gene>
<organism evidence="3 4">
    <name type="scientific">Actinoallomurus bryophytorum</name>
    <dbReference type="NCBI Taxonomy" id="1490222"/>
    <lineage>
        <taxon>Bacteria</taxon>
        <taxon>Bacillati</taxon>
        <taxon>Actinomycetota</taxon>
        <taxon>Actinomycetes</taxon>
        <taxon>Streptosporangiales</taxon>
        <taxon>Thermomonosporaceae</taxon>
        <taxon>Actinoallomurus</taxon>
    </lineage>
</organism>